<dbReference type="AlphaFoldDB" id="A0AAV1RIJ5"/>
<organism evidence="1 2">
    <name type="scientific">Dovyalis caffra</name>
    <dbReference type="NCBI Taxonomy" id="77055"/>
    <lineage>
        <taxon>Eukaryota</taxon>
        <taxon>Viridiplantae</taxon>
        <taxon>Streptophyta</taxon>
        <taxon>Embryophyta</taxon>
        <taxon>Tracheophyta</taxon>
        <taxon>Spermatophyta</taxon>
        <taxon>Magnoliopsida</taxon>
        <taxon>eudicotyledons</taxon>
        <taxon>Gunneridae</taxon>
        <taxon>Pentapetalae</taxon>
        <taxon>rosids</taxon>
        <taxon>fabids</taxon>
        <taxon>Malpighiales</taxon>
        <taxon>Salicaceae</taxon>
        <taxon>Flacourtieae</taxon>
        <taxon>Dovyalis</taxon>
    </lineage>
</organism>
<evidence type="ECO:0000313" key="1">
    <source>
        <dbReference type="EMBL" id="CAK7334665.1"/>
    </source>
</evidence>
<accession>A0AAV1RIJ5</accession>
<sequence>MAVLELRFQSSFPMSSDRLSAYSSGAVLRSPKQNKHSQVDMILKPGRTRGCFPSAWKWSNSKPYTWQGKRRKSEFRCIGFGHYRVLFNLSKKEFDYILLVPADLPNFPHEVGYGETK</sequence>
<protein>
    <submittedName>
        <fullName evidence="1">Uncharacterized protein</fullName>
    </submittedName>
</protein>
<dbReference type="Proteomes" id="UP001314170">
    <property type="component" value="Unassembled WGS sequence"/>
</dbReference>
<gene>
    <name evidence="1" type="ORF">DCAF_LOCUS10037</name>
</gene>
<reference evidence="1 2" key="1">
    <citation type="submission" date="2024-01" db="EMBL/GenBank/DDBJ databases">
        <authorList>
            <person name="Waweru B."/>
        </authorList>
    </citation>
    <scope>NUCLEOTIDE SEQUENCE [LARGE SCALE GENOMIC DNA]</scope>
</reference>
<name>A0AAV1RIJ5_9ROSI</name>
<evidence type="ECO:0000313" key="2">
    <source>
        <dbReference type="Proteomes" id="UP001314170"/>
    </source>
</evidence>
<keyword evidence="2" id="KW-1185">Reference proteome</keyword>
<proteinExistence type="predicted"/>
<comment type="caution">
    <text evidence="1">The sequence shown here is derived from an EMBL/GenBank/DDBJ whole genome shotgun (WGS) entry which is preliminary data.</text>
</comment>
<dbReference type="EMBL" id="CAWUPB010000950">
    <property type="protein sequence ID" value="CAK7334665.1"/>
    <property type="molecule type" value="Genomic_DNA"/>
</dbReference>